<evidence type="ECO:0000313" key="3">
    <source>
        <dbReference type="Proteomes" id="UP000312512"/>
    </source>
</evidence>
<accession>A0A5C4W916</accession>
<dbReference type="OrthoDB" id="3618883at2"/>
<accession>A0A5P9YR10</accession>
<comment type="caution">
    <text evidence="2">The sequence shown here is derived from an EMBL/GenBank/DDBJ whole genome shotgun (WGS) entry which is preliminary data.</text>
</comment>
<reference evidence="2 3" key="1">
    <citation type="submission" date="2019-10" db="EMBL/GenBank/DDBJ databases">
        <title>Nonomuraea sp. nov., isolated from Phyllanthus amarus.</title>
        <authorList>
            <person name="Klykleung N."/>
            <person name="Tanasupawat S."/>
        </authorList>
    </citation>
    <scope>NUCLEOTIDE SEQUENCE [LARGE SCALE GENOMIC DNA]</scope>
    <source>
        <strain evidence="2 3">PA1-10</strain>
    </source>
</reference>
<dbReference type="AlphaFoldDB" id="A0A5C4W916"/>
<dbReference type="EMBL" id="VDLX02000009">
    <property type="protein sequence ID" value="KAB8192556.1"/>
    <property type="molecule type" value="Genomic_DNA"/>
</dbReference>
<dbReference type="SUPFAM" id="SSF110849">
    <property type="entry name" value="ParB/Sulfiredoxin"/>
    <property type="match status" value="1"/>
</dbReference>
<proteinExistence type="predicted"/>
<evidence type="ECO:0000256" key="1">
    <source>
        <dbReference type="SAM" id="MobiDB-lite"/>
    </source>
</evidence>
<feature type="region of interest" description="Disordered" evidence="1">
    <location>
        <begin position="1"/>
        <end position="22"/>
    </location>
</feature>
<gene>
    <name evidence="2" type="ORF">FH608_023915</name>
</gene>
<dbReference type="RefSeq" id="WP_139632827.1">
    <property type="nucleotide sequence ID" value="NZ_CP045572.1"/>
</dbReference>
<evidence type="ECO:0000313" key="2">
    <source>
        <dbReference type="EMBL" id="KAB8192556.1"/>
    </source>
</evidence>
<name>A0A5C4W916_9ACTN</name>
<sequence>MSASTIGPDQASGDAEEVTNSAEGSHAEMFQLMAWRWNVSHAKKLTADRTPGGQVEVAAWAGLLQLIHIDEEHAQQVDLSEPLIVVPVPNGGLLVIDGWHRIRKALVSGVKHLLAHVLSVEEELACRVHGGEKGEGWIR</sequence>
<dbReference type="InterPro" id="IPR036086">
    <property type="entry name" value="ParB/Sulfiredoxin_sf"/>
</dbReference>
<organism evidence="2 3">
    <name type="scientific">Nonomuraea phyllanthi</name>
    <dbReference type="NCBI Taxonomy" id="2219224"/>
    <lineage>
        <taxon>Bacteria</taxon>
        <taxon>Bacillati</taxon>
        <taxon>Actinomycetota</taxon>
        <taxon>Actinomycetes</taxon>
        <taxon>Streptosporangiales</taxon>
        <taxon>Streptosporangiaceae</taxon>
        <taxon>Nonomuraea</taxon>
    </lineage>
</organism>
<dbReference type="Proteomes" id="UP000312512">
    <property type="component" value="Unassembled WGS sequence"/>
</dbReference>
<protein>
    <submittedName>
        <fullName evidence="2">Uncharacterized protein</fullName>
    </submittedName>
</protein>
<keyword evidence="3" id="KW-1185">Reference proteome</keyword>